<protein>
    <submittedName>
        <fullName evidence="2">Uncharacterized protein</fullName>
    </submittedName>
</protein>
<organism evidence="2 3">
    <name type="scientific">Oryza meyeriana var. granulata</name>
    <dbReference type="NCBI Taxonomy" id="110450"/>
    <lineage>
        <taxon>Eukaryota</taxon>
        <taxon>Viridiplantae</taxon>
        <taxon>Streptophyta</taxon>
        <taxon>Embryophyta</taxon>
        <taxon>Tracheophyta</taxon>
        <taxon>Spermatophyta</taxon>
        <taxon>Magnoliopsida</taxon>
        <taxon>Liliopsida</taxon>
        <taxon>Poales</taxon>
        <taxon>Poaceae</taxon>
        <taxon>BOP clade</taxon>
        <taxon>Oryzoideae</taxon>
        <taxon>Oryzeae</taxon>
        <taxon>Oryzinae</taxon>
        <taxon>Oryza</taxon>
        <taxon>Oryza meyeriana</taxon>
    </lineage>
</organism>
<feature type="compositionally biased region" description="Polar residues" evidence="1">
    <location>
        <begin position="1"/>
        <end position="13"/>
    </location>
</feature>
<evidence type="ECO:0000256" key="1">
    <source>
        <dbReference type="SAM" id="MobiDB-lite"/>
    </source>
</evidence>
<evidence type="ECO:0000313" key="3">
    <source>
        <dbReference type="Proteomes" id="UP000479710"/>
    </source>
</evidence>
<dbReference type="Proteomes" id="UP000479710">
    <property type="component" value="Unassembled WGS sequence"/>
</dbReference>
<feature type="compositionally biased region" description="Basic and acidic residues" evidence="1">
    <location>
        <begin position="236"/>
        <end position="251"/>
    </location>
</feature>
<evidence type="ECO:0000313" key="2">
    <source>
        <dbReference type="EMBL" id="KAF0893199.1"/>
    </source>
</evidence>
<feature type="region of interest" description="Disordered" evidence="1">
    <location>
        <begin position="230"/>
        <end position="251"/>
    </location>
</feature>
<feature type="compositionally biased region" description="Basic and acidic residues" evidence="1">
    <location>
        <begin position="42"/>
        <end position="57"/>
    </location>
</feature>
<name>A0A6G1BYV9_9ORYZ</name>
<dbReference type="AlphaFoldDB" id="A0A6G1BYV9"/>
<dbReference type="EMBL" id="SPHZ02000011">
    <property type="protein sequence ID" value="KAF0893199.1"/>
    <property type="molecule type" value="Genomic_DNA"/>
</dbReference>
<feature type="region of interest" description="Disordered" evidence="1">
    <location>
        <begin position="80"/>
        <end position="160"/>
    </location>
</feature>
<keyword evidence="3" id="KW-1185">Reference proteome</keyword>
<feature type="compositionally biased region" description="Acidic residues" evidence="1">
    <location>
        <begin position="142"/>
        <end position="157"/>
    </location>
</feature>
<accession>A0A6G1BYV9</accession>
<sequence>MESIQSCNMSSTEPEVGLGVGTENTEDATEIGNEVVQISGGGEEREVEGGDDNEKNARKSIAARSEIWKHFIEIKDDKDVPKKGKCKKLYPDDDATTQDNDSEEPNETEGARIKSLIARLLRENTGGSGSNKSELDKKLYPDDDATTQDNDSEEPNEIEGARIKSLIARLLRENTDGSGSNKSELDKLKELAGLDFFKLKGTEVSIQVSRVLDEMKNYWALHEVGSNMGPVEEVDMENRDDQKRKKKEIGKAKEFSEEIVEEVMEEPE</sequence>
<comment type="caution">
    <text evidence="2">The sequence shown here is derived from an EMBL/GenBank/DDBJ whole genome shotgun (WGS) entry which is preliminary data.</text>
</comment>
<feature type="compositionally biased region" description="Acidic residues" evidence="1">
    <location>
        <begin position="92"/>
        <end position="107"/>
    </location>
</feature>
<reference evidence="2 3" key="1">
    <citation type="submission" date="2019-11" db="EMBL/GenBank/DDBJ databases">
        <title>Whole genome sequence of Oryza granulata.</title>
        <authorList>
            <person name="Li W."/>
        </authorList>
    </citation>
    <scope>NUCLEOTIDE SEQUENCE [LARGE SCALE GENOMIC DNA]</scope>
    <source>
        <strain evidence="3">cv. Menghai</strain>
        <tissue evidence="2">Leaf</tissue>
    </source>
</reference>
<proteinExistence type="predicted"/>
<gene>
    <name evidence="2" type="ORF">E2562_023221</name>
</gene>
<feature type="region of interest" description="Disordered" evidence="1">
    <location>
        <begin position="1"/>
        <end position="58"/>
    </location>
</feature>